<organism evidence="2 3">
    <name type="scientific">Nocardiopsis aegyptia</name>
    <dbReference type="NCBI Taxonomy" id="220378"/>
    <lineage>
        <taxon>Bacteria</taxon>
        <taxon>Bacillati</taxon>
        <taxon>Actinomycetota</taxon>
        <taxon>Actinomycetes</taxon>
        <taxon>Streptosporangiales</taxon>
        <taxon>Nocardiopsidaceae</taxon>
        <taxon>Nocardiopsis</taxon>
    </lineage>
</organism>
<evidence type="ECO:0000313" key="3">
    <source>
        <dbReference type="Proteomes" id="UP000572051"/>
    </source>
</evidence>
<reference evidence="2 3" key="1">
    <citation type="submission" date="2020-07" db="EMBL/GenBank/DDBJ databases">
        <title>Sequencing the genomes of 1000 actinobacteria strains.</title>
        <authorList>
            <person name="Klenk H.-P."/>
        </authorList>
    </citation>
    <scope>NUCLEOTIDE SEQUENCE [LARGE SCALE GENOMIC DNA]</scope>
    <source>
        <strain evidence="2 3">DSM 44442</strain>
    </source>
</reference>
<dbReference type="RefSeq" id="WP_179828673.1">
    <property type="nucleotide sequence ID" value="NZ_JACCFS010000001.1"/>
</dbReference>
<dbReference type="PROSITE" id="PS51257">
    <property type="entry name" value="PROKAR_LIPOPROTEIN"/>
    <property type="match status" value="1"/>
</dbReference>
<evidence type="ECO:0008006" key="4">
    <source>
        <dbReference type="Google" id="ProtNLM"/>
    </source>
</evidence>
<accession>A0A7Z0JDQ2</accession>
<feature type="signal peptide" evidence="1">
    <location>
        <begin position="1"/>
        <end position="28"/>
    </location>
</feature>
<dbReference type="EMBL" id="JACCFS010000001">
    <property type="protein sequence ID" value="NYJ37714.1"/>
    <property type="molecule type" value="Genomic_DNA"/>
</dbReference>
<proteinExistence type="predicted"/>
<dbReference type="InterPro" id="IPR015943">
    <property type="entry name" value="WD40/YVTN_repeat-like_dom_sf"/>
</dbReference>
<keyword evidence="1" id="KW-0732">Signal</keyword>
<protein>
    <recommendedName>
        <fullName evidence="4">ABC transporter</fullName>
    </recommendedName>
</protein>
<name>A0A7Z0JDQ2_9ACTN</name>
<gene>
    <name evidence="2" type="ORF">HNR10_005595</name>
</gene>
<dbReference type="SUPFAM" id="SSF50969">
    <property type="entry name" value="YVTN repeat-like/Quinoprotein amine dehydrogenase"/>
    <property type="match status" value="1"/>
</dbReference>
<evidence type="ECO:0000313" key="2">
    <source>
        <dbReference type="EMBL" id="NYJ37714.1"/>
    </source>
</evidence>
<dbReference type="AlphaFoldDB" id="A0A7Z0JDQ2"/>
<keyword evidence="3" id="KW-1185">Reference proteome</keyword>
<dbReference type="Gene3D" id="2.130.10.10">
    <property type="entry name" value="YVTN repeat-like/Quinoprotein amine dehydrogenase"/>
    <property type="match status" value="1"/>
</dbReference>
<dbReference type="Proteomes" id="UP000572051">
    <property type="component" value="Unassembled WGS sequence"/>
</dbReference>
<evidence type="ECO:0000256" key="1">
    <source>
        <dbReference type="SAM" id="SignalP"/>
    </source>
</evidence>
<feature type="chain" id="PRO_5030705157" description="ABC transporter" evidence="1">
    <location>
        <begin position="29"/>
        <end position="405"/>
    </location>
</feature>
<comment type="caution">
    <text evidence="2">The sequence shown here is derived from an EMBL/GenBank/DDBJ whole genome shotgun (WGS) entry which is preliminary data.</text>
</comment>
<sequence length="405" mass="41994">MTSEHRPAAVLGATGLGALLLLTGCADAEPAESPGQAGASEGEEVPHGYVEGAEETAEPQSRLVVADTGTGDVRVLDLITEEVTELDPVPDVDGITGDGRFAYLRSSDHGTTDIVDSGAWTVDHGDHSHYYRTGIGHVGALEDFAARGAVTDPALTSLIDEHGASRTLERPALEDGTVEPAAAVPEGSATALPFAGRLVVAAGGSDGRVRVHDREGAEEDVLDGTCTDPAGAAVTRRGLVVGCEEGTLHVTEDDDALHAETIPYPDGGARTESFQHRPGSAVLAALSTDGQVWALDLSEPAWTRLDVPDAVAVNAVGEDTFVLVLTADGTLRSLDPETGEQEAEAGLLDEVGADPAPTIQIDTGRAYVNDAEAGVVHEIDYNDDLRVARTLDTGIAPHLMVETGR</sequence>
<dbReference type="InterPro" id="IPR011044">
    <property type="entry name" value="Quino_amine_DH_bsu"/>
</dbReference>